<comment type="caution">
    <text evidence="7">The sequence shown here is derived from an EMBL/GenBank/DDBJ whole genome shotgun (WGS) entry which is preliminary data.</text>
</comment>
<proteinExistence type="predicted"/>
<evidence type="ECO:0000313" key="8">
    <source>
        <dbReference type="Proteomes" id="UP000473278"/>
    </source>
</evidence>
<dbReference type="Proteomes" id="UP000473278">
    <property type="component" value="Unassembled WGS sequence"/>
</dbReference>
<dbReference type="GO" id="GO:0005506">
    <property type="term" value="F:iron ion binding"/>
    <property type="evidence" value="ECO:0007669"/>
    <property type="project" value="InterPro"/>
</dbReference>
<dbReference type="InterPro" id="IPR050307">
    <property type="entry name" value="Sterol_Desaturase_Related"/>
</dbReference>
<keyword evidence="4 5" id="KW-0472">Membrane</keyword>
<dbReference type="GO" id="GO:0016491">
    <property type="term" value="F:oxidoreductase activity"/>
    <property type="evidence" value="ECO:0007669"/>
    <property type="project" value="InterPro"/>
</dbReference>
<evidence type="ECO:0000313" key="7">
    <source>
        <dbReference type="EMBL" id="NGP75527.1"/>
    </source>
</evidence>
<accession>A0A6M1SYA0</accession>
<dbReference type="RefSeq" id="WP_165138907.1">
    <property type="nucleotide sequence ID" value="NZ_JAALLT010000001.1"/>
</dbReference>
<dbReference type="AlphaFoldDB" id="A0A6M1SYA0"/>
<sequence length="274" mass="31740">MDALIGQLQQTQSIVAVTGLVLLLLIEHIHPFFDFFHGSIKKKGIHLLANMTLGITNAVITSVFFAVAWLWAASWANTHDFGILNWLDLPVWAHAVGAVLLMDTWMYWWHVMNHKLPFFWRFHRVHHADPNMDVTTASRFHTGEIIFSSILRIPVIMLIGLHLWELLIYGTLLVVVVQFHHANIALPEKLDKMLRAVIVTPAMHKVHHSRWQPETDSNYTSLFSFWDRINSTFRLHDPLETISMGLDEFDSEEDQQVKGLFTMPFREGEEKKDK</sequence>
<keyword evidence="8" id="KW-1185">Reference proteome</keyword>
<keyword evidence="2 5" id="KW-0812">Transmembrane</keyword>
<reference evidence="7 8" key="1">
    <citation type="submission" date="2020-02" db="EMBL/GenBank/DDBJ databases">
        <title>Balneolaceae bacterium YR4-1, complete genome.</title>
        <authorList>
            <person name="Li Y."/>
            <person name="Wu S."/>
        </authorList>
    </citation>
    <scope>NUCLEOTIDE SEQUENCE [LARGE SCALE GENOMIC DNA]</scope>
    <source>
        <strain evidence="7 8">YR4-1</strain>
    </source>
</reference>
<gene>
    <name evidence="7" type="ORF">G3570_02705</name>
</gene>
<evidence type="ECO:0000256" key="3">
    <source>
        <dbReference type="ARBA" id="ARBA00022989"/>
    </source>
</evidence>
<feature type="transmembrane region" description="Helical" evidence="5">
    <location>
        <begin position="12"/>
        <end position="33"/>
    </location>
</feature>
<evidence type="ECO:0000259" key="6">
    <source>
        <dbReference type="Pfam" id="PF04116"/>
    </source>
</evidence>
<evidence type="ECO:0000256" key="5">
    <source>
        <dbReference type="SAM" id="Phobius"/>
    </source>
</evidence>
<dbReference type="PANTHER" id="PTHR11863">
    <property type="entry name" value="STEROL DESATURASE"/>
    <property type="match status" value="1"/>
</dbReference>
<evidence type="ECO:0000256" key="2">
    <source>
        <dbReference type="ARBA" id="ARBA00022692"/>
    </source>
</evidence>
<feature type="domain" description="Fatty acid hydroxylase" evidence="6">
    <location>
        <begin position="96"/>
        <end position="232"/>
    </location>
</feature>
<dbReference type="EMBL" id="JAALLT010000001">
    <property type="protein sequence ID" value="NGP75527.1"/>
    <property type="molecule type" value="Genomic_DNA"/>
</dbReference>
<evidence type="ECO:0000256" key="1">
    <source>
        <dbReference type="ARBA" id="ARBA00004370"/>
    </source>
</evidence>
<name>A0A6M1SYA0_9BACT</name>
<dbReference type="InterPro" id="IPR006694">
    <property type="entry name" value="Fatty_acid_hydroxylase"/>
</dbReference>
<dbReference type="GO" id="GO:0008610">
    <property type="term" value="P:lipid biosynthetic process"/>
    <property type="evidence" value="ECO:0007669"/>
    <property type="project" value="InterPro"/>
</dbReference>
<protein>
    <submittedName>
        <fullName evidence="7">Sterol desaturase family protein</fullName>
    </submittedName>
</protein>
<organism evidence="7 8">
    <name type="scientific">Halalkalibaculum roseum</name>
    <dbReference type="NCBI Taxonomy" id="2709311"/>
    <lineage>
        <taxon>Bacteria</taxon>
        <taxon>Pseudomonadati</taxon>
        <taxon>Balneolota</taxon>
        <taxon>Balneolia</taxon>
        <taxon>Balneolales</taxon>
        <taxon>Balneolaceae</taxon>
        <taxon>Halalkalibaculum</taxon>
    </lineage>
</organism>
<feature type="transmembrane region" description="Helical" evidence="5">
    <location>
        <begin position="45"/>
        <end position="71"/>
    </location>
</feature>
<feature type="transmembrane region" description="Helical" evidence="5">
    <location>
        <begin position="91"/>
        <end position="111"/>
    </location>
</feature>
<evidence type="ECO:0000256" key="4">
    <source>
        <dbReference type="ARBA" id="ARBA00023136"/>
    </source>
</evidence>
<keyword evidence="3 5" id="KW-1133">Transmembrane helix</keyword>
<comment type="subcellular location">
    <subcellularLocation>
        <location evidence="1">Membrane</location>
    </subcellularLocation>
</comment>
<dbReference type="Pfam" id="PF04116">
    <property type="entry name" value="FA_hydroxylase"/>
    <property type="match status" value="1"/>
</dbReference>
<dbReference type="GO" id="GO:0016020">
    <property type="term" value="C:membrane"/>
    <property type="evidence" value="ECO:0007669"/>
    <property type="project" value="UniProtKB-SubCell"/>
</dbReference>